<evidence type="ECO:0000256" key="1">
    <source>
        <dbReference type="SAM" id="Phobius"/>
    </source>
</evidence>
<evidence type="ECO:0008006" key="4">
    <source>
        <dbReference type="Google" id="ProtNLM"/>
    </source>
</evidence>
<feature type="transmembrane region" description="Helical" evidence="1">
    <location>
        <begin position="618"/>
        <end position="640"/>
    </location>
</feature>
<feature type="transmembrane region" description="Helical" evidence="1">
    <location>
        <begin position="191"/>
        <end position="211"/>
    </location>
</feature>
<dbReference type="Gene3D" id="3.40.50.150">
    <property type="entry name" value="Vaccinia Virus protein VP39"/>
    <property type="match status" value="1"/>
</dbReference>
<feature type="transmembrane region" description="Helical" evidence="1">
    <location>
        <begin position="746"/>
        <end position="766"/>
    </location>
</feature>
<feature type="transmembrane region" description="Helical" evidence="1">
    <location>
        <begin position="139"/>
        <end position="160"/>
    </location>
</feature>
<feature type="transmembrane region" description="Helical" evidence="1">
    <location>
        <begin position="32"/>
        <end position="53"/>
    </location>
</feature>
<evidence type="ECO:0000313" key="3">
    <source>
        <dbReference type="Proteomes" id="UP000553706"/>
    </source>
</evidence>
<proteinExistence type="predicted"/>
<evidence type="ECO:0000313" key="2">
    <source>
        <dbReference type="EMBL" id="MBB5374194.1"/>
    </source>
</evidence>
<comment type="caution">
    <text evidence="2">The sequence shown here is derived from an EMBL/GenBank/DDBJ whole genome shotgun (WGS) entry which is preliminary data.</text>
</comment>
<dbReference type="EMBL" id="JACHFJ010000013">
    <property type="protein sequence ID" value="MBB5374194.1"/>
    <property type="molecule type" value="Genomic_DNA"/>
</dbReference>
<keyword evidence="1" id="KW-0812">Transmembrane</keyword>
<organism evidence="2 3">
    <name type="scientific">Acidocella aromatica</name>
    <dbReference type="NCBI Taxonomy" id="1303579"/>
    <lineage>
        <taxon>Bacteria</taxon>
        <taxon>Pseudomonadati</taxon>
        <taxon>Pseudomonadota</taxon>
        <taxon>Alphaproteobacteria</taxon>
        <taxon>Acetobacterales</taxon>
        <taxon>Acidocellaceae</taxon>
        <taxon>Acidocella</taxon>
    </lineage>
</organism>
<name>A0A840VEM7_9PROT</name>
<dbReference type="InterPro" id="IPR029063">
    <property type="entry name" value="SAM-dependent_MTases_sf"/>
</dbReference>
<dbReference type="RefSeq" id="WP_183267208.1">
    <property type="nucleotide sequence ID" value="NZ_JACHFJ010000013.1"/>
</dbReference>
<keyword evidence="3" id="KW-1185">Reference proteome</keyword>
<keyword evidence="1" id="KW-0472">Membrane</keyword>
<dbReference type="Proteomes" id="UP000553706">
    <property type="component" value="Unassembled WGS sequence"/>
</dbReference>
<keyword evidence="1" id="KW-1133">Transmembrane helix</keyword>
<gene>
    <name evidence="2" type="ORF">HNP71_002465</name>
</gene>
<accession>A0A840VEM7</accession>
<feature type="transmembrane region" description="Helical" evidence="1">
    <location>
        <begin position="106"/>
        <end position="127"/>
    </location>
</feature>
<feature type="transmembrane region" description="Helical" evidence="1">
    <location>
        <begin position="652"/>
        <end position="672"/>
    </location>
</feature>
<feature type="transmembrane region" description="Helical" evidence="1">
    <location>
        <begin position="772"/>
        <end position="795"/>
    </location>
</feature>
<reference evidence="2 3" key="1">
    <citation type="submission" date="2020-08" db="EMBL/GenBank/DDBJ databases">
        <title>Genomic Encyclopedia of Type Strains, Phase IV (KMG-IV): sequencing the most valuable type-strain genomes for metagenomic binning, comparative biology and taxonomic classification.</title>
        <authorList>
            <person name="Goeker M."/>
        </authorList>
    </citation>
    <scope>NUCLEOTIDE SEQUENCE [LARGE SCALE GENOMIC DNA]</scope>
    <source>
        <strain evidence="2 3">DSM 27026</strain>
    </source>
</reference>
<dbReference type="AlphaFoldDB" id="A0A840VEM7"/>
<feature type="transmembrane region" description="Helical" evidence="1">
    <location>
        <begin position="712"/>
        <end position="734"/>
    </location>
</feature>
<feature type="transmembrane region" description="Helical" evidence="1">
    <location>
        <begin position="65"/>
        <end position="86"/>
    </location>
</feature>
<feature type="transmembrane region" description="Helical" evidence="1">
    <location>
        <begin position="166"/>
        <end position="184"/>
    </location>
</feature>
<protein>
    <recommendedName>
        <fullName evidence="4">Spermidine synthase</fullName>
    </recommendedName>
</protein>
<sequence length="812" mass="85600">MRFWPLFLVSAAAVGMETALTRYFAVANWSDYGYWVISIVMVGFALSGVVLALGQGRLQRHAAGLFATLPALLCLSAALGYAGVIVNPFNPLALQNPDTYAPQLGLIALYYVALLPFFFLTGLYVSLCFATNATRVGAVYAADLLGAGLGSVLVLGLMYLVSPFALIPYLLPLLALAALGAGRLRKRAGAAALVALLAGEALLGLGPQAAISQYKPIYPPLHTPGAKVLATVHSPRGEYMLLDDFTERVNTDISNNSGMMGYPSPPRSYGLYRDGIRIASLPMPGVGAQTGYALGALDALPYTLRPHPDTLLIGASGGMRIAETRALGAGPLTALEPDPVLYQALREGLDGSPPVPSAPDLRIFNDNPRAVVTPGAGYDVIDISADFLDEAPANVYAVSAQAFAADLAALSYNGVLSVPVSIQDFPAYALRMMATMREALILRGVADPGAHLILYRSAWNARLLASPAPFTAADIAAAAKWCNDRSFDISYYQGFDAVAARSNLYNDLPAVSFTDGTMDTQGDDDSLADEAPGVLAGQVTPSSSAFDLRPVTDDRPAFYAILRLSQLKLLLARLQILPQAEIGALVNLAVLAQAVIIAALVLLVPLAAPRRARQGHEVLRPAVYFSVLALGFLFLELFAIERASLVLDDRAMGFSLVLGAMLVFSGLGSFVSGRIANATAAMRLAWVAVALWGVAMLWLSGTAALAAGGLPLVLRVGLIVLCLAPVSFAMGLPFPLGLRQLRGEFFLPWAWGLNGAFSVVATPFANLLLRTIGLHAVLGGAVLLYTIAALSFPALEGQIAWTPFLKRSAAAD</sequence>
<feature type="transmembrane region" description="Helical" evidence="1">
    <location>
        <begin position="582"/>
        <end position="606"/>
    </location>
</feature>
<feature type="transmembrane region" description="Helical" evidence="1">
    <location>
        <begin position="684"/>
        <end position="706"/>
    </location>
</feature>